<evidence type="ECO:0000256" key="3">
    <source>
        <dbReference type="ARBA" id="ARBA00022475"/>
    </source>
</evidence>
<keyword evidence="9" id="KW-0472">Membrane</keyword>
<dbReference type="InterPro" id="IPR027417">
    <property type="entry name" value="P-loop_NTPase"/>
</dbReference>
<dbReference type="PROSITE" id="PS50893">
    <property type="entry name" value="ABC_TRANSPORTER_2"/>
    <property type="match status" value="1"/>
</dbReference>
<comment type="subcellular location">
    <subcellularLocation>
        <location evidence="1">Cell membrane</location>
        <topology evidence="1">Peripheral membrane protein</topology>
    </subcellularLocation>
</comment>
<organism evidence="11 12">
    <name type="scientific">Haloferula sargassicola</name>
    <dbReference type="NCBI Taxonomy" id="490096"/>
    <lineage>
        <taxon>Bacteria</taxon>
        <taxon>Pseudomonadati</taxon>
        <taxon>Verrucomicrobiota</taxon>
        <taxon>Verrucomicrobiia</taxon>
        <taxon>Verrucomicrobiales</taxon>
        <taxon>Verrucomicrobiaceae</taxon>
        <taxon>Haloferula</taxon>
    </lineage>
</organism>
<dbReference type="PANTHER" id="PTHR42771:SF2">
    <property type="entry name" value="IRON(3+)-HYDROXAMATE IMPORT ATP-BINDING PROTEIN FHUC"/>
    <property type="match status" value="1"/>
</dbReference>
<proteinExistence type="predicted"/>
<dbReference type="InterPro" id="IPR017871">
    <property type="entry name" value="ABC_transporter-like_CS"/>
</dbReference>
<keyword evidence="12" id="KW-1185">Reference proteome</keyword>
<keyword evidence="3" id="KW-1003">Cell membrane</keyword>
<dbReference type="Gene3D" id="3.40.50.300">
    <property type="entry name" value="P-loop containing nucleotide triphosphate hydrolases"/>
    <property type="match status" value="1"/>
</dbReference>
<keyword evidence="7" id="KW-0408">Iron</keyword>
<keyword evidence="4" id="KW-0410">Iron transport</keyword>
<evidence type="ECO:0000256" key="7">
    <source>
        <dbReference type="ARBA" id="ARBA00023004"/>
    </source>
</evidence>
<keyword evidence="2" id="KW-0813">Transport</keyword>
<accession>A0ABP9UR48</accession>
<dbReference type="GO" id="GO:0005524">
    <property type="term" value="F:ATP binding"/>
    <property type="evidence" value="ECO:0007669"/>
    <property type="project" value="UniProtKB-KW"/>
</dbReference>
<dbReference type="PROSITE" id="PS00211">
    <property type="entry name" value="ABC_TRANSPORTER_1"/>
    <property type="match status" value="1"/>
</dbReference>
<dbReference type="InterPro" id="IPR003593">
    <property type="entry name" value="AAA+_ATPase"/>
</dbReference>
<evidence type="ECO:0000313" key="11">
    <source>
        <dbReference type="EMBL" id="GAA5482268.1"/>
    </source>
</evidence>
<dbReference type="InterPro" id="IPR051535">
    <property type="entry name" value="Siderophore_ABC-ATPase"/>
</dbReference>
<protein>
    <submittedName>
        <fullName evidence="11">Siderophore transport system ATP-binding protein YusV</fullName>
    </submittedName>
</protein>
<evidence type="ECO:0000256" key="6">
    <source>
        <dbReference type="ARBA" id="ARBA00022840"/>
    </source>
</evidence>
<feature type="domain" description="ABC transporter" evidence="10">
    <location>
        <begin position="11"/>
        <end position="249"/>
    </location>
</feature>
<evidence type="ECO:0000256" key="9">
    <source>
        <dbReference type="ARBA" id="ARBA00023136"/>
    </source>
</evidence>
<dbReference type="Pfam" id="PF00005">
    <property type="entry name" value="ABC_tran"/>
    <property type="match status" value="1"/>
</dbReference>
<sequence length="271" mass="30182">MTDPPSTPPALAGNDLRLRYDAKLPQVLHGVSLDIPAGKITSLIGPNGSGKSTLLKALARQLAPESGTVLLDGRSIHDLPAREFARTLGILFQEHRAPGETTVEELAMHGRYPHGRFLHGPSERDFEAVEEALRLTDLTGLRDRPVNELSGGQRQLAWIAMALAQETRFLFLDEPTTFLDLAHQFDLMDLVVRLNREMRKTLVLVLHDLNLAARYSHQLVALHEGRIACQGAPDEVLTPAMLREVFEIEATILRDDYDRLHCVPEGRSRQS</sequence>
<reference evidence="11 12" key="1">
    <citation type="submission" date="2024-02" db="EMBL/GenBank/DDBJ databases">
        <title>Haloferula sargassicola NBRC 104335.</title>
        <authorList>
            <person name="Ichikawa N."/>
            <person name="Katano-Makiyama Y."/>
            <person name="Hidaka K."/>
        </authorList>
    </citation>
    <scope>NUCLEOTIDE SEQUENCE [LARGE SCALE GENOMIC DNA]</scope>
    <source>
        <strain evidence="11 12">NBRC 104335</strain>
    </source>
</reference>
<dbReference type="CDD" id="cd03214">
    <property type="entry name" value="ABC_Iron-Siderophores_B12_Hemin"/>
    <property type="match status" value="1"/>
</dbReference>
<name>A0ABP9UR48_9BACT</name>
<dbReference type="EMBL" id="BAABRI010000007">
    <property type="protein sequence ID" value="GAA5482268.1"/>
    <property type="molecule type" value="Genomic_DNA"/>
</dbReference>
<evidence type="ECO:0000256" key="8">
    <source>
        <dbReference type="ARBA" id="ARBA00023065"/>
    </source>
</evidence>
<evidence type="ECO:0000256" key="2">
    <source>
        <dbReference type="ARBA" id="ARBA00022448"/>
    </source>
</evidence>
<dbReference type="RefSeq" id="WP_353566414.1">
    <property type="nucleotide sequence ID" value="NZ_BAABRI010000007.1"/>
</dbReference>
<dbReference type="SMART" id="SM00382">
    <property type="entry name" value="AAA"/>
    <property type="match status" value="1"/>
</dbReference>
<evidence type="ECO:0000256" key="4">
    <source>
        <dbReference type="ARBA" id="ARBA00022496"/>
    </source>
</evidence>
<evidence type="ECO:0000313" key="12">
    <source>
        <dbReference type="Proteomes" id="UP001476282"/>
    </source>
</evidence>
<gene>
    <name evidence="11" type="primary">yusV</name>
    <name evidence="11" type="ORF">Hsar01_01486</name>
</gene>
<dbReference type="InterPro" id="IPR003439">
    <property type="entry name" value="ABC_transporter-like_ATP-bd"/>
</dbReference>
<keyword evidence="6 11" id="KW-0067">ATP-binding</keyword>
<comment type="caution">
    <text evidence="11">The sequence shown here is derived from an EMBL/GenBank/DDBJ whole genome shotgun (WGS) entry which is preliminary data.</text>
</comment>
<dbReference type="PANTHER" id="PTHR42771">
    <property type="entry name" value="IRON(3+)-HYDROXAMATE IMPORT ATP-BINDING PROTEIN FHUC"/>
    <property type="match status" value="1"/>
</dbReference>
<evidence type="ECO:0000256" key="5">
    <source>
        <dbReference type="ARBA" id="ARBA00022741"/>
    </source>
</evidence>
<keyword evidence="8" id="KW-0406">Ion transport</keyword>
<dbReference type="Proteomes" id="UP001476282">
    <property type="component" value="Unassembled WGS sequence"/>
</dbReference>
<dbReference type="SUPFAM" id="SSF52540">
    <property type="entry name" value="P-loop containing nucleoside triphosphate hydrolases"/>
    <property type="match status" value="1"/>
</dbReference>
<evidence type="ECO:0000256" key="1">
    <source>
        <dbReference type="ARBA" id="ARBA00004202"/>
    </source>
</evidence>
<evidence type="ECO:0000259" key="10">
    <source>
        <dbReference type="PROSITE" id="PS50893"/>
    </source>
</evidence>
<keyword evidence="5" id="KW-0547">Nucleotide-binding</keyword>